<proteinExistence type="predicted"/>
<accession>A0A4U6VHD3</accession>
<name>A0A4U6VHD3_SETVI</name>
<dbReference type="EMBL" id="CM016554">
    <property type="protein sequence ID" value="TKW28085.1"/>
    <property type="molecule type" value="Genomic_DNA"/>
</dbReference>
<evidence type="ECO:0000256" key="1">
    <source>
        <dbReference type="SAM" id="MobiDB-lite"/>
    </source>
</evidence>
<feature type="region of interest" description="Disordered" evidence="1">
    <location>
        <begin position="1"/>
        <end position="95"/>
    </location>
</feature>
<sequence length="115" mass="12130">MIQGRGRETVDALRNGRRCLAMATTPQQETSTESGAARDRAVASSARSGEDSVADSDEYDARSPCAGGTAEEQAKSETAFENGGGTRQRATAKIINAGAAGRGYRWLNRRPGPRA</sequence>
<feature type="compositionally biased region" description="Basic and acidic residues" evidence="1">
    <location>
        <begin position="1"/>
        <end position="11"/>
    </location>
</feature>
<evidence type="ECO:0000313" key="2">
    <source>
        <dbReference type="EMBL" id="TKW28085.1"/>
    </source>
</evidence>
<organism evidence="2 3">
    <name type="scientific">Setaria viridis</name>
    <name type="common">Green bristlegrass</name>
    <name type="synonym">Setaria italica subsp. viridis</name>
    <dbReference type="NCBI Taxonomy" id="4556"/>
    <lineage>
        <taxon>Eukaryota</taxon>
        <taxon>Viridiplantae</taxon>
        <taxon>Streptophyta</taxon>
        <taxon>Embryophyta</taxon>
        <taxon>Tracheophyta</taxon>
        <taxon>Spermatophyta</taxon>
        <taxon>Magnoliopsida</taxon>
        <taxon>Liliopsida</taxon>
        <taxon>Poales</taxon>
        <taxon>Poaceae</taxon>
        <taxon>PACMAD clade</taxon>
        <taxon>Panicoideae</taxon>
        <taxon>Panicodae</taxon>
        <taxon>Paniceae</taxon>
        <taxon>Cenchrinae</taxon>
        <taxon>Setaria</taxon>
    </lineage>
</organism>
<dbReference type="Gramene" id="TKW28085">
    <property type="protein sequence ID" value="TKW28085"/>
    <property type="gene ID" value="SEVIR_3G300900v2"/>
</dbReference>
<keyword evidence="3" id="KW-1185">Reference proteome</keyword>
<gene>
    <name evidence="2" type="ORF">SEVIR_3G300900v2</name>
</gene>
<evidence type="ECO:0000313" key="3">
    <source>
        <dbReference type="Proteomes" id="UP000298652"/>
    </source>
</evidence>
<dbReference type="AlphaFoldDB" id="A0A4U6VHD3"/>
<reference evidence="2" key="1">
    <citation type="submission" date="2019-03" db="EMBL/GenBank/DDBJ databases">
        <title>WGS assembly of Setaria viridis.</title>
        <authorList>
            <person name="Huang P."/>
            <person name="Jenkins J."/>
            <person name="Grimwood J."/>
            <person name="Barry K."/>
            <person name="Healey A."/>
            <person name="Mamidi S."/>
            <person name="Sreedasyam A."/>
            <person name="Shu S."/>
            <person name="Feldman M."/>
            <person name="Wu J."/>
            <person name="Yu Y."/>
            <person name="Chen C."/>
            <person name="Johnson J."/>
            <person name="Rokhsar D."/>
            <person name="Baxter I."/>
            <person name="Schmutz J."/>
            <person name="Brutnell T."/>
            <person name="Kellogg E."/>
        </authorList>
    </citation>
    <scope>NUCLEOTIDE SEQUENCE [LARGE SCALE GENOMIC DNA]</scope>
</reference>
<protein>
    <submittedName>
        <fullName evidence="2">Uncharacterized protein</fullName>
    </submittedName>
</protein>
<dbReference type="Proteomes" id="UP000298652">
    <property type="component" value="Chromosome 3"/>
</dbReference>
<feature type="compositionally biased region" description="Polar residues" evidence="1">
    <location>
        <begin position="24"/>
        <end position="34"/>
    </location>
</feature>